<sequence>MKQSNAFISGSCDSQIIIWSMNPSNQWVYSQKLNGHSNTINCLILNNNENLIISGSDDISIKFWMKQNKWTCQQTITDHTYWVLGLSMNQQQNKVISCGQDDQILIIEQSLQDSKWIIIQKIKVERYGRRICFLNDNLFTFQPYNREQMHVYEMNNTNKQYSKIKDVVVKNGDDKYFFPQQYIKSKCLLVNKHANYVNLIRTNQNGEFKVEQSIEFKTQYLYGSMSDD</sequence>
<keyword evidence="3" id="KW-1185">Reference proteome</keyword>
<gene>
    <name evidence="2" type="ORF">PSON_ATCC_30995.1.T0180384</name>
</gene>
<evidence type="ECO:0000313" key="3">
    <source>
        <dbReference type="Proteomes" id="UP000692954"/>
    </source>
</evidence>
<evidence type="ECO:0000313" key="2">
    <source>
        <dbReference type="EMBL" id="CAD8064199.1"/>
    </source>
</evidence>
<accession>A0A8S1LAU4</accession>
<dbReference type="AlphaFoldDB" id="A0A8S1LAU4"/>
<dbReference type="PROSITE" id="PS50294">
    <property type="entry name" value="WD_REPEATS_REGION"/>
    <property type="match status" value="1"/>
</dbReference>
<dbReference type="PANTHER" id="PTHR19920:SF0">
    <property type="entry name" value="CYTOSOLIC IRON-SULFUR PROTEIN ASSEMBLY PROTEIN CIAO1-RELATED"/>
    <property type="match status" value="1"/>
</dbReference>
<dbReference type="GO" id="GO:0097361">
    <property type="term" value="C:cytosolic [4Fe-4S] assembly targeting complex"/>
    <property type="evidence" value="ECO:0007669"/>
    <property type="project" value="TreeGrafter"/>
</dbReference>
<organism evidence="2 3">
    <name type="scientific">Paramecium sonneborni</name>
    <dbReference type="NCBI Taxonomy" id="65129"/>
    <lineage>
        <taxon>Eukaryota</taxon>
        <taxon>Sar</taxon>
        <taxon>Alveolata</taxon>
        <taxon>Ciliophora</taxon>
        <taxon>Intramacronucleata</taxon>
        <taxon>Oligohymenophorea</taxon>
        <taxon>Peniculida</taxon>
        <taxon>Parameciidae</taxon>
        <taxon>Paramecium</taxon>
    </lineage>
</organism>
<dbReference type="SMART" id="SM00320">
    <property type="entry name" value="WD40"/>
    <property type="match status" value="2"/>
</dbReference>
<dbReference type="Pfam" id="PF00400">
    <property type="entry name" value="WD40"/>
    <property type="match status" value="2"/>
</dbReference>
<dbReference type="OrthoDB" id="308556at2759"/>
<comment type="caution">
    <text evidence="2">The sequence shown here is derived from an EMBL/GenBank/DDBJ whole genome shotgun (WGS) entry which is preliminary data.</text>
</comment>
<feature type="repeat" description="WD" evidence="1">
    <location>
        <begin position="33"/>
        <end position="64"/>
    </location>
</feature>
<reference evidence="2" key="1">
    <citation type="submission" date="2021-01" db="EMBL/GenBank/DDBJ databases">
        <authorList>
            <consortium name="Genoscope - CEA"/>
            <person name="William W."/>
        </authorList>
    </citation>
    <scope>NUCLEOTIDE SEQUENCE</scope>
</reference>
<proteinExistence type="predicted"/>
<dbReference type="PANTHER" id="PTHR19920">
    <property type="entry name" value="WD40 PROTEIN CIAO1"/>
    <property type="match status" value="1"/>
</dbReference>
<evidence type="ECO:0000256" key="1">
    <source>
        <dbReference type="PROSITE-ProRule" id="PRU00221"/>
    </source>
</evidence>
<keyword evidence="1" id="KW-0853">WD repeat</keyword>
<protein>
    <submittedName>
        <fullName evidence="2">Uncharacterized protein</fullName>
    </submittedName>
</protein>
<dbReference type="InterPro" id="IPR001680">
    <property type="entry name" value="WD40_rpt"/>
</dbReference>
<dbReference type="PROSITE" id="PS50082">
    <property type="entry name" value="WD_REPEATS_2"/>
    <property type="match status" value="1"/>
</dbReference>
<dbReference type="GO" id="GO:0016226">
    <property type="term" value="P:iron-sulfur cluster assembly"/>
    <property type="evidence" value="ECO:0007669"/>
    <property type="project" value="TreeGrafter"/>
</dbReference>
<dbReference type="EMBL" id="CAJJDN010000018">
    <property type="protein sequence ID" value="CAD8064199.1"/>
    <property type="molecule type" value="Genomic_DNA"/>
</dbReference>
<dbReference type="Proteomes" id="UP000692954">
    <property type="component" value="Unassembled WGS sequence"/>
</dbReference>
<name>A0A8S1LAU4_9CILI</name>